<gene>
    <name evidence="3" type="ORF">HDA41_000729</name>
</gene>
<keyword evidence="1 3" id="KW-0808">Transferase</keyword>
<dbReference type="InterPro" id="IPR044855">
    <property type="entry name" value="CoA-Trfase_III_dom3_sf"/>
</dbReference>
<name>A0A7W9GZA2_9ACTN</name>
<organism evidence="3 4">
    <name type="scientific">Streptomyces caelestis</name>
    <dbReference type="NCBI Taxonomy" id="36816"/>
    <lineage>
        <taxon>Bacteria</taxon>
        <taxon>Bacillati</taxon>
        <taxon>Actinomycetota</taxon>
        <taxon>Actinomycetes</taxon>
        <taxon>Kitasatosporales</taxon>
        <taxon>Streptomycetaceae</taxon>
        <taxon>Streptomyces</taxon>
    </lineage>
</organism>
<reference evidence="3 4" key="1">
    <citation type="submission" date="2020-08" db="EMBL/GenBank/DDBJ databases">
        <title>Sequencing the genomes of 1000 actinobacteria strains.</title>
        <authorList>
            <person name="Klenk H.-P."/>
        </authorList>
    </citation>
    <scope>NUCLEOTIDE SEQUENCE [LARGE SCALE GENOMIC DNA]</scope>
    <source>
        <strain evidence="3 4">DSM 40084</strain>
    </source>
</reference>
<sequence length="415" mass="42650">MGTQYDAPDERAGIGREGAGRGALEGLRIADFSRVLAGPYATMLLADLGAEVVKVERPGAGDETRAWHPPADHDGTSTYFLSVNRNKKSVVLDLTTEAGLEQARALVAESDVLVENFRPGTMERLGLGPRELRARHPGLVYCSISGFGSGAGAAIPGYDLLVQAVGGLMSVTGDAAGEPVKAGVALVDVITGLHASLGILAALRHRDATGEGQLVEVNLLGSLLSAMVNQASAFAVAGVVPGRLGNAHPSIAPYETFPAADRPIAIAVGNDRQFAALAEVVGDPGLALDDRFRTNADRVAHRAELTDLLTERLGAAGADHWSAVLLAAGVPAGPVNTLDEAFAFAAKLGLPGIVDIPAAPADGAEGTPSRQVASPIALSGTPAQYRLPPPRLGQHTADILDRFSDSATEPDGSAT</sequence>
<accession>A0A7W9GZA2</accession>
<evidence type="ECO:0000256" key="1">
    <source>
        <dbReference type="ARBA" id="ARBA00022679"/>
    </source>
</evidence>
<dbReference type="SUPFAM" id="SSF89796">
    <property type="entry name" value="CoA-transferase family III (CaiB/BaiF)"/>
    <property type="match status" value="1"/>
</dbReference>
<dbReference type="PANTHER" id="PTHR48207:SF3">
    <property type="entry name" value="SUCCINATE--HYDROXYMETHYLGLUTARATE COA-TRANSFERASE"/>
    <property type="match status" value="1"/>
</dbReference>
<dbReference type="EMBL" id="JACHNE010000001">
    <property type="protein sequence ID" value="MBB5792765.1"/>
    <property type="molecule type" value="Genomic_DNA"/>
</dbReference>
<dbReference type="Proteomes" id="UP000590647">
    <property type="component" value="Unassembled WGS sequence"/>
</dbReference>
<dbReference type="GO" id="GO:0008410">
    <property type="term" value="F:CoA-transferase activity"/>
    <property type="evidence" value="ECO:0007669"/>
    <property type="project" value="TreeGrafter"/>
</dbReference>
<evidence type="ECO:0000313" key="3">
    <source>
        <dbReference type="EMBL" id="MBB5792765.1"/>
    </source>
</evidence>
<dbReference type="InterPro" id="IPR003673">
    <property type="entry name" value="CoA-Trfase_fam_III"/>
</dbReference>
<dbReference type="Gene3D" id="3.40.50.10540">
    <property type="entry name" value="Crotonobetainyl-coa:carnitine coa-transferase, domain 1"/>
    <property type="match status" value="1"/>
</dbReference>
<feature type="region of interest" description="Disordered" evidence="2">
    <location>
        <begin position="361"/>
        <end position="415"/>
    </location>
</feature>
<dbReference type="RefSeq" id="WP_230299813.1">
    <property type="nucleotide sequence ID" value="NZ_JACHNE010000001.1"/>
</dbReference>
<dbReference type="Gene3D" id="3.30.1540.10">
    <property type="entry name" value="formyl-coa transferase, domain 3"/>
    <property type="match status" value="1"/>
</dbReference>
<dbReference type="InterPro" id="IPR050483">
    <property type="entry name" value="CoA-transferase_III_domain"/>
</dbReference>
<dbReference type="Pfam" id="PF02515">
    <property type="entry name" value="CoA_transf_3"/>
    <property type="match status" value="1"/>
</dbReference>
<comment type="caution">
    <text evidence="3">The sequence shown here is derived from an EMBL/GenBank/DDBJ whole genome shotgun (WGS) entry which is preliminary data.</text>
</comment>
<proteinExistence type="predicted"/>
<dbReference type="InterPro" id="IPR023606">
    <property type="entry name" value="CoA-Trfase_III_dom_1_sf"/>
</dbReference>
<dbReference type="PANTHER" id="PTHR48207">
    <property type="entry name" value="SUCCINATE--HYDROXYMETHYLGLUTARATE COA-TRANSFERASE"/>
    <property type="match status" value="1"/>
</dbReference>
<keyword evidence="4" id="KW-1185">Reference proteome</keyword>
<dbReference type="AlphaFoldDB" id="A0A7W9GZA2"/>
<evidence type="ECO:0000313" key="4">
    <source>
        <dbReference type="Proteomes" id="UP000590647"/>
    </source>
</evidence>
<protein>
    <submittedName>
        <fullName evidence="3">Crotonobetainyl-CoA:carnitine CoA-transferase CaiB-like acyl-CoA transferase</fullName>
    </submittedName>
</protein>
<evidence type="ECO:0000256" key="2">
    <source>
        <dbReference type="SAM" id="MobiDB-lite"/>
    </source>
</evidence>